<comment type="caution">
    <text evidence="5">The sequence shown here is derived from an EMBL/GenBank/DDBJ whole genome shotgun (WGS) entry which is preliminary data.</text>
</comment>
<keyword evidence="6" id="KW-1185">Reference proteome</keyword>
<keyword evidence="2" id="KW-0238">DNA-binding</keyword>
<keyword evidence="1" id="KW-0805">Transcription regulation</keyword>
<dbReference type="PANTHER" id="PTHR30146:SF109">
    <property type="entry name" value="HTH-TYPE TRANSCRIPTIONAL REGULATOR GALS"/>
    <property type="match status" value="1"/>
</dbReference>
<dbReference type="InterPro" id="IPR046335">
    <property type="entry name" value="LacI/GalR-like_sensor"/>
</dbReference>
<dbReference type="Pfam" id="PF00356">
    <property type="entry name" value="LacI"/>
    <property type="match status" value="1"/>
</dbReference>
<reference evidence="5 6" key="1">
    <citation type="submission" date="2014-07" db="EMBL/GenBank/DDBJ databases">
        <title>Genome of Chryseobacterium piperi CTM.</title>
        <authorList>
            <person name="Pipes S.E."/>
            <person name="Stropko S.J."/>
            <person name="Newman J.D."/>
        </authorList>
    </citation>
    <scope>NUCLEOTIDE SEQUENCE [LARGE SCALE GENOMIC DNA]</scope>
    <source>
        <strain evidence="5 6">CTM</strain>
    </source>
</reference>
<evidence type="ECO:0000256" key="3">
    <source>
        <dbReference type="ARBA" id="ARBA00023163"/>
    </source>
</evidence>
<dbReference type="SMART" id="SM00354">
    <property type="entry name" value="HTH_LACI"/>
    <property type="match status" value="1"/>
</dbReference>
<dbReference type="Gene3D" id="1.10.260.40">
    <property type="entry name" value="lambda repressor-like DNA-binding domains"/>
    <property type="match status" value="1"/>
</dbReference>
<evidence type="ECO:0000256" key="2">
    <source>
        <dbReference type="ARBA" id="ARBA00023125"/>
    </source>
</evidence>
<evidence type="ECO:0000256" key="1">
    <source>
        <dbReference type="ARBA" id="ARBA00023015"/>
    </source>
</evidence>
<dbReference type="InterPro" id="IPR028082">
    <property type="entry name" value="Peripla_BP_I"/>
</dbReference>
<evidence type="ECO:0000313" key="6">
    <source>
        <dbReference type="Proteomes" id="UP000028709"/>
    </source>
</evidence>
<dbReference type="EMBL" id="JPRJ01000021">
    <property type="protein sequence ID" value="KFF25662.1"/>
    <property type="molecule type" value="Genomic_DNA"/>
</dbReference>
<dbReference type="SUPFAM" id="SSF53822">
    <property type="entry name" value="Periplasmic binding protein-like I"/>
    <property type="match status" value="1"/>
</dbReference>
<accession>A0A086B9P8</accession>
<dbReference type="CDD" id="cd01392">
    <property type="entry name" value="HTH_LacI"/>
    <property type="match status" value="1"/>
</dbReference>
<dbReference type="PROSITE" id="PS50932">
    <property type="entry name" value="HTH_LACI_2"/>
    <property type="match status" value="1"/>
</dbReference>
<organism evidence="5 6">
    <name type="scientific">Chryseobacterium piperi</name>
    <dbReference type="NCBI Taxonomy" id="558152"/>
    <lineage>
        <taxon>Bacteria</taxon>
        <taxon>Pseudomonadati</taxon>
        <taxon>Bacteroidota</taxon>
        <taxon>Flavobacteriia</taxon>
        <taxon>Flavobacteriales</taxon>
        <taxon>Weeksellaceae</taxon>
        <taxon>Chryseobacterium group</taxon>
        <taxon>Chryseobacterium</taxon>
    </lineage>
</organism>
<proteinExistence type="predicted"/>
<evidence type="ECO:0000259" key="4">
    <source>
        <dbReference type="PROSITE" id="PS50932"/>
    </source>
</evidence>
<dbReference type="CDD" id="cd06267">
    <property type="entry name" value="PBP1_LacI_sugar_binding-like"/>
    <property type="match status" value="1"/>
</dbReference>
<sequence>MSKITIKQIAETLGLSVSSISKALNDSYEISEETKKRVRDYAKEHNYKPNRLAKSLKGGHSNTIGVVVCSINNIFVSQILDGIQKASYETEYDIIVMQSHENIENEKSCIEALLNKGVDGILLAPVSETSNTEYLCKINSEICPIVLFDRFNPSLDTIKVGVNEYKGALQATQHLIRINRKKILFITGSQFGENNPRIQGYKKALKTLDIPFNNKLMLACNLENNEILNRQISEAITELLKSKVKPNAIFGATGVISIQVLGILAQMKIKVPDEIAVIGFSNFDMPFALNPPLSSIRQPTQEIGFMALTKLVDLLNMEKHKRQRACETILLDTTIDFRKSTDL</sequence>
<evidence type="ECO:0000313" key="5">
    <source>
        <dbReference type="EMBL" id="KFF25662.1"/>
    </source>
</evidence>
<dbReference type="GO" id="GO:0000976">
    <property type="term" value="F:transcription cis-regulatory region binding"/>
    <property type="evidence" value="ECO:0007669"/>
    <property type="project" value="TreeGrafter"/>
</dbReference>
<dbReference type="InterPro" id="IPR010982">
    <property type="entry name" value="Lambda_DNA-bd_dom_sf"/>
</dbReference>
<dbReference type="eggNOG" id="COG1609">
    <property type="taxonomic scope" value="Bacteria"/>
</dbReference>
<dbReference type="GO" id="GO:0003700">
    <property type="term" value="F:DNA-binding transcription factor activity"/>
    <property type="evidence" value="ECO:0007669"/>
    <property type="project" value="TreeGrafter"/>
</dbReference>
<name>A0A086B9P8_9FLAO</name>
<dbReference type="KEGG" id="cpip:CJF12_04305"/>
<dbReference type="RefSeq" id="WP_034685401.1">
    <property type="nucleotide sequence ID" value="NZ_CP023049.2"/>
</dbReference>
<dbReference type="SUPFAM" id="SSF47413">
    <property type="entry name" value="lambda repressor-like DNA-binding domains"/>
    <property type="match status" value="1"/>
</dbReference>
<dbReference type="AlphaFoldDB" id="A0A086B9P8"/>
<feature type="domain" description="HTH lacI-type" evidence="4">
    <location>
        <begin position="4"/>
        <end position="58"/>
    </location>
</feature>
<gene>
    <name evidence="5" type="ORF">IQ37_12130</name>
</gene>
<dbReference type="PANTHER" id="PTHR30146">
    <property type="entry name" value="LACI-RELATED TRANSCRIPTIONAL REPRESSOR"/>
    <property type="match status" value="1"/>
</dbReference>
<dbReference type="OrthoDB" id="9768806at2"/>
<dbReference type="Gene3D" id="3.40.50.2300">
    <property type="match status" value="2"/>
</dbReference>
<dbReference type="Proteomes" id="UP000028709">
    <property type="component" value="Unassembled WGS sequence"/>
</dbReference>
<dbReference type="Pfam" id="PF13377">
    <property type="entry name" value="Peripla_BP_3"/>
    <property type="match status" value="1"/>
</dbReference>
<protein>
    <submittedName>
        <fullName evidence="5">LacI family transcriptional regulator</fullName>
    </submittedName>
</protein>
<keyword evidence="3" id="KW-0804">Transcription</keyword>
<dbReference type="InterPro" id="IPR000843">
    <property type="entry name" value="HTH_LacI"/>
</dbReference>
<dbReference type="STRING" id="558152.IQ37_12130"/>